<proteinExistence type="inferred from homology"/>
<keyword evidence="4" id="KW-0255">Endonuclease</keyword>
<gene>
    <name evidence="12" type="ORF">MNB_SUP05-SYMBIONT-4-601</name>
</gene>
<evidence type="ECO:0000256" key="9">
    <source>
        <dbReference type="ARBA" id="ARBA00023125"/>
    </source>
</evidence>
<dbReference type="GO" id="GO:0003723">
    <property type="term" value="F:RNA binding"/>
    <property type="evidence" value="ECO:0007669"/>
    <property type="project" value="UniProtKB-KW"/>
</dbReference>
<dbReference type="GO" id="GO:0004519">
    <property type="term" value="F:endonuclease activity"/>
    <property type="evidence" value="ECO:0007669"/>
    <property type="project" value="UniProtKB-KW"/>
</dbReference>
<dbReference type="InterPro" id="IPR028629">
    <property type="entry name" value="Cas9"/>
</dbReference>
<dbReference type="Gene3D" id="3.30.420.10">
    <property type="entry name" value="Ribonuclease H-like superfamily/Ribonuclease H"/>
    <property type="match status" value="3"/>
</dbReference>
<dbReference type="InterPro" id="IPR033114">
    <property type="entry name" value="HNH_CAS9"/>
</dbReference>
<feature type="domain" description="HNH Cas9-type" evidence="11">
    <location>
        <begin position="574"/>
        <end position="743"/>
    </location>
</feature>
<dbReference type="HAMAP" id="MF_01480">
    <property type="entry name" value="Cas9"/>
    <property type="match status" value="1"/>
</dbReference>
<sequence>MRILGVDLGVASVGWALVDDENNEIIDSGVRIFTQSTNKDGKTLASVRREFRGSRRGLNRKKQRLNQLKKLFIAHKLLSKSEFKHLFDSKNRLDIWQLRAKGLDRQLNNQEWARVLYHIAKRRAYQSNRKSESNGDDSKKKVLSAININQAKMNQGGYQTIGEMIYKENKHPGDGKIKRNKKDKYTNSISRDLLRDEIDILFEKQNEFGNQYTDATFRDGYKQIAFTQRPIQFNTDLVGKCTFEKDEYRGAKNCFSTEKSTILSKINNTDLIDKDTGEIVRLFEYATLESLLDVFYSTKEVKYTTLRKQLKISDNFEFKQLNYHQNFEYKTNIKAKIVDFYQLEDWLSLEQKVLLEKQVLDDKKEKFKRYKYSSIRSILSLPDSQKFNGVKYDTKVEDTAFGKLNGYYSIKKELSKDVFELLFVDKDKFNKIAEILSYQKDDDSATNDLKSQVFNGLNLDENIIDEAINGLLNISFSGFNNLSIKALDKILPYQEQGFKYHDAVAEVYKHHSQFKATNPQQYLRPLNKEENYQITNPTVKRVFSQFRKVLNAVIRKHGSFDAMHIEMARELKNSKKRKSEIETGQKEYQQEKEALKAKFLENFGYEGSGRDLLKLRLYEQQHGKCIYSKKEIKTNRLLEDGYVEIDHILPWSRTFDNSLNNKALCLSAENQNKGNKTPFEYLTNSDKDSEKWQEYKNYVGSFANIKQAKRNKLLNTTLPKRRGNDLSGDDIENPESGFLARNLNDTAYASKFIKSFVEKNLIFAENSEIKQKVKVRSGALTNQLRYNWDIEEKNRGNNLHHAEDAIILAFATQGEVQRMSTISAKRADFKYQTADERKIKFTPPFSNFRDIVDESIDKIFVSFAPRRKIAGAAHKATIKPKDTSGKYKFPVNDGMAENGVIQRVDVFVNNKNKYQFVVFYPADFYKDDFPQLDLNGNEIDENPQFLFSLFKDDLIEFKTKKTKNKDSKHLLAYFKYIQSDGKIAFQQNYKAKAERKKSDNKKGYTDVLLATGFGLVSLKKYQVSVLGDKVEVKNEKRLPLIKQMRKNKAKK</sequence>
<dbReference type="AlphaFoldDB" id="A0A1W1DVH7"/>
<dbReference type="GO" id="GO:0003677">
    <property type="term" value="F:DNA binding"/>
    <property type="evidence" value="ECO:0007669"/>
    <property type="project" value="UniProtKB-KW"/>
</dbReference>
<dbReference type="GO" id="GO:0016787">
    <property type="term" value="F:hydrolase activity"/>
    <property type="evidence" value="ECO:0007669"/>
    <property type="project" value="UniProtKB-KW"/>
</dbReference>
<keyword evidence="2" id="KW-0540">Nuclease</keyword>
<keyword evidence="10" id="KW-0464">Manganese</keyword>
<dbReference type="NCBIfam" id="TIGR01865">
    <property type="entry name" value="cas_Csn1"/>
    <property type="match status" value="2"/>
</dbReference>
<keyword evidence="6" id="KW-0460">Magnesium</keyword>
<evidence type="ECO:0000256" key="2">
    <source>
        <dbReference type="ARBA" id="ARBA00022722"/>
    </source>
</evidence>
<organism evidence="12">
    <name type="scientific">hydrothermal vent metagenome</name>
    <dbReference type="NCBI Taxonomy" id="652676"/>
    <lineage>
        <taxon>unclassified sequences</taxon>
        <taxon>metagenomes</taxon>
        <taxon>ecological metagenomes</taxon>
    </lineage>
</organism>
<accession>A0A1W1DVH7</accession>
<dbReference type="EMBL" id="FPHY01000037">
    <property type="protein sequence ID" value="SFV85583.1"/>
    <property type="molecule type" value="Genomic_DNA"/>
</dbReference>
<keyword evidence="8" id="KW-0051">Antiviral defense</keyword>
<dbReference type="InterPro" id="IPR036397">
    <property type="entry name" value="RNaseH_sf"/>
</dbReference>
<evidence type="ECO:0000256" key="10">
    <source>
        <dbReference type="ARBA" id="ARBA00023211"/>
    </source>
</evidence>
<comment type="cofactor">
    <cofactor evidence="1">
        <name>Mg(2+)</name>
        <dbReference type="ChEBI" id="CHEBI:18420"/>
    </cofactor>
</comment>
<evidence type="ECO:0000256" key="8">
    <source>
        <dbReference type="ARBA" id="ARBA00023118"/>
    </source>
</evidence>
<dbReference type="InterPro" id="IPR041383">
    <property type="entry name" value="RuvC_III"/>
</dbReference>
<dbReference type="InterPro" id="IPR003615">
    <property type="entry name" value="HNH_nuc"/>
</dbReference>
<evidence type="ECO:0000256" key="1">
    <source>
        <dbReference type="ARBA" id="ARBA00001946"/>
    </source>
</evidence>
<evidence type="ECO:0000256" key="3">
    <source>
        <dbReference type="ARBA" id="ARBA00022723"/>
    </source>
</evidence>
<dbReference type="Pfam" id="PF13395">
    <property type="entry name" value="HNH_4"/>
    <property type="match status" value="1"/>
</dbReference>
<evidence type="ECO:0000256" key="7">
    <source>
        <dbReference type="ARBA" id="ARBA00022884"/>
    </source>
</evidence>
<evidence type="ECO:0000313" key="12">
    <source>
        <dbReference type="EMBL" id="SFV85583.1"/>
    </source>
</evidence>
<evidence type="ECO:0000256" key="4">
    <source>
        <dbReference type="ARBA" id="ARBA00022759"/>
    </source>
</evidence>
<reference evidence="12" key="1">
    <citation type="submission" date="2016-10" db="EMBL/GenBank/DDBJ databases">
        <authorList>
            <person name="de Groot N.N."/>
        </authorList>
    </citation>
    <scope>NUCLEOTIDE SEQUENCE</scope>
</reference>
<keyword evidence="7" id="KW-0694">RNA-binding</keyword>
<dbReference type="Pfam" id="PF18541">
    <property type="entry name" value="RuvC_III"/>
    <property type="match status" value="1"/>
</dbReference>
<dbReference type="GO" id="GO:0051607">
    <property type="term" value="P:defense response to virus"/>
    <property type="evidence" value="ECO:0007669"/>
    <property type="project" value="UniProtKB-KW"/>
</dbReference>
<dbReference type="GO" id="GO:0046872">
    <property type="term" value="F:metal ion binding"/>
    <property type="evidence" value="ECO:0007669"/>
    <property type="project" value="UniProtKB-KW"/>
</dbReference>
<keyword evidence="9" id="KW-0238">DNA-binding</keyword>
<protein>
    <submittedName>
        <fullName evidence="12">CRISPR-associated protein, Csn1 family</fullName>
    </submittedName>
</protein>
<evidence type="ECO:0000256" key="6">
    <source>
        <dbReference type="ARBA" id="ARBA00022842"/>
    </source>
</evidence>
<dbReference type="PROSITE" id="PS51749">
    <property type="entry name" value="HNH_CAS9"/>
    <property type="match status" value="1"/>
</dbReference>
<evidence type="ECO:0000256" key="5">
    <source>
        <dbReference type="ARBA" id="ARBA00022801"/>
    </source>
</evidence>
<name>A0A1W1DVH7_9ZZZZ</name>
<evidence type="ECO:0000259" key="11">
    <source>
        <dbReference type="PROSITE" id="PS51749"/>
    </source>
</evidence>
<keyword evidence="3" id="KW-0479">Metal-binding</keyword>
<keyword evidence="5" id="KW-0378">Hydrolase</keyword>